<dbReference type="PANTHER" id="PTHR33064:SF37">
    <property type="entry name" value="RIBONUCLEASE H"/>
    <property type="match status" value="1"/>
</dbReference>
<organism evidence="1 2">
    <name type="scientific">Gregarina niphandrodes</name>
    <name type="common">Septate eugregarine</name>
    <dbReference type="NCBI Taxonomy" id="110365"/>
    <lineage>
        <taxon>Eukaryota</taxon>
        <taxon>Sar</taxon>
        <taxon>Alveolata</taxon>
        <taxon>Apicomplexa</taxon>
        <taxon>Conoidasida</taxon>
        <taxon>Gregarinasina</taxon>
        <taxon>Eugregarinorida</taxon>
        <taxon>Gregarinidae</taxon>
        <taxon>Gregarina</taxon>
    </lineage>
</organism>
<dbReference type="SUPFAM" id="SSF56672">
    <property type="entry name" value="DNA/RNA polymerases"/>
    <property type="match status" value="1"/>
</dbReference>
<dbReference type="VEuPathDB" id="CryptoDB:GNI_149210"/>
<reference evidence="1" key="1">
    <citation type="submission" date="2013-12" db="EMBL/GenBank/DDBJ databases">
        <authorList>
            <person name="Omoto C.K."/>
            <person name="Sibley D."/>
            <person name="Venepally P."/>
            <person name="Hadjithomas M."/>
            <person name="Karamycheva S."/>
            <person name="Brunk B."/>
            <person name="Roos D."/>
            <person name="Caler E."/>
            <person name="Lorenzi H."/>
        </authorList>
    </citation>
    <scope>NUCLEOTIDE SEQUENCE</scope>
</reference>
<dbReference type="OrthoDB" id="420169at2759"/>
<dbReference type="Proteomes" id="UP000019763">
    <property type="component" value="Unassembled WGS sequence"/>
</dbReference>
<dbReference type="EMBL" id="AFNH02001110">
    <property type="protein sequence ID" value="EZG44301.1"/>
    <property type="molecule type" value="Genomic_DNA"/>
</dbReference>
<protein>
    <submittedName>
        <fullName evidence="1">Uncharacterized protein</fullName>
    </submittedName>
</protein>
<keyword evidence="2" id="KW-1185">Reference proteome</keyword>
<dbReference type="AlphaFoldDB" id="A0A023AZM2"/>
<evidence type="ECO:0000313" key="1">
    <source>
        <dbReference type="EMBL" id="EZG44301.1"/>
    </source>
</evidence>
<dbReference type="InterPro" id="IPR051320">
    <property type="entry name" value="Viral_Replic_Matur_Polypro"/>
</dbReference>
<sequence>MPLPRAAEEELRRQVDSQLSKGLIRPNKSPWSSRPFVVPFVTGDYRVVIDYRQVNKQMLDDAFSIPIILENLQKESGLSYCIALADPVLRQVNDGRLEVIEYGSKKLTQAQ</sequence>
<name>A0A023AZM2_GRENI</name>
<evidence type="ECO:0000313" key="2">
    <source>
        <dbReference type="Proteomes" id="UP000019763"/>
    </source>
</evidence>
<accession>A0A023AZM2</accession>
<dbReference type="RefSeq" id="XP_011132719.1">
    <property type="nucleotide sequence ID" value="XM_011134417.1"/>
</dbReference>
<dbReference type="PANTHER" id="PTHR33064">
    <property type="entry name" value="POL PROTEIN"/>
    <property type="match status" value="1"/>
</dbReference>
<gene>
    <name evidence="1" type="ORF">GNI_149210</name>
</gene>
<dbReference type="InterPro" id="IPR043502">
    <property type="entry name" value="DNA/RNA_pol_sf"/>
</dbReference>
<comment type="caution">
    <text evidence="1">The sequence shown here is derived from an EMBL/GenBank/DDBJ whole genome shotgun (WGS) entry which is preliminary data.</text>
</comment>
<proteinExistence type="predicted"/>
<dbReference type="Gene3D" id="3.10.10.10">
    <property type="entry name" value="HIV Type 1 Reverse Transcriptase, subunit A, domain 1"/>
    <property type="match status" value="1"/>
</dbReference>
<dbReference type="GeneID" id="22915212"/>